<dbReference type="InterPro" id="IPR003961">
    <property type="entry name" value="FN3_dom"/>
</dbReference>
<keyword evidence="3" id="KW-1185">Reference proteome</keyword>
<sequence length="1367" mass="140034">MQYPVFAQQLPCGYGDLKPADEQIAQQLIRQFRTVANKDASSGPVYIAVKPHFVRTNEGVTNLSMQAFNNALAICNKYFINANIQFYICGTPANTPNYINNTAMYNWDTQNFDRDAITNANNLNNAHNIYFSKSLGGVGGFSFGATQSKVNNRTFVLNGQTDDDKTLAHELGHYFNLPHTFNNSDAVNLADRELVTRNPSEVAPRLPANCDTKGDYVCDTPADPYNLVDGKLTNCSTTGAGITAVDANGDAFVPMPDNIMGYYFCETNRFTAGQYARINAALAINNVPNSNPANRYTLDCAETTQAAPSNVVASLISGAVAVGVVLTWTDNSTNETGYIVERSTDPATGFLAIGGVDQNVTTFTDRTATKGVTYYYRVKPSNSKATYSTNSQSVSMPAYCAPVYSSTCVDNRNINNFSVATTGNVVLISNSNSGCSPNAYGDFTGLTAATVTPGTPYNFTMNTGYDGGYYPEHIAIWIDANNNTDFTDAGERVYQSTGDVMNGTTQITGQFTVPLSATSGNVRLRIRSRYKGSGVVEDPCVEYGSGEGEDYLLFVKPAMAITSSVSAVCYAATTFPVSFTTNITPDQGNQYRIELSDQAGRFSSPTVIGTGTGSPVTVTIPQATTPGSGYALRVVGTAPALTSAETATFVFSGSVALSMISTSACEGQTVTLSATATEGSQAFSYTFTGPNGILAGSGNTRSVPGLSAGPQTFSVTAANSYGCRQEATSSTTVFANPVLAVSSGSSSTLTCLQPSLTLTASGASGYTFAGPGILSQNASGTAVVNAPGTYTVTGTNANGCIGTTTIDIANDPSFPTVSVTPSSATLTCSSPSVTLTAFTSETAILWSDGSTGTTLPVSASGVYSVTVTANSGCTATATAIIEADQTNPVPVLSILPSATLTCTNPLLSLTATGGTSYTLAGAGTMLPSVTGIFPVSQADTYTVLVGKPNGCTASQTIVLSADQNAPIPTLSAGVNTTIGCLQTSLTLTAGGGTSYTFTGPGLSTQHTSGTAVITRGGVFSVVVGTANGCTSLTTITIDQVAYPAAFSISSGNQCVAASVTLTASGCPANGTVYWPEGVTGNTFVTSVTGIYTATCVVGDCSKTFSGTVSEGLPVQVSSFSATSTLTCLLTSVALQASGVGLSYQISGPGGFAYAQTFGSDSDHQIIAPNVTLAGTYTLVLSRGGSCTTSQTATVGVSYQSVPMAVTSDGPIGCGKTVSQVSAPAGTGTSYSLLSGSGVEQVNTTGTFSVTAAGSYTVVASLPGGPGCQGVGQVTVGSGGLPPVASSVAVSGTLSCSQPVVRLVANAYGDSFVFTGPDGYVFSTVYRAVSQHESVGLNVTKPGTYTFVAGSGECKASYTVTVTGEACR</sequence>
<dbReference type="PROSITE" id="PS50853">
    <property type="entry name" value="FN3"/>
    <property type="match status" value="1"/>
</dbReference>
<dbReference type="Pfam" id="PF13688">
    <property type="entry name" value="Reprolysin_5"/>
    <property type="match status" value="1"/>
</dbReference>
<dbReference type="Gene3D" id="3.40.390.10">
    <property type="entry name" value="Collagenase (Catalytic Domain)"/>
    <property type="match status" value="1"/>
</dbReference>
<evidence type="ECO:0000313" key="2">
    <source>
        <dbReference type="EMBL" id="OIN59189.1"/>
    </source>
</evidence>
<dbReference type="InterPro" id="IPR013783">
    <property type="entry name" value="Ig-like_fold"/>
</dbReference>
<dbReference type="EMBL" id="MORL01000004">
    <property type="protein sequence ID" value="OIN59189.1"/>
    <property type="molecule type" value="Genomic_DNA"/>
</dbReference>
<dbReference type="InterPro" id="IPR036116">
    <property type="entry name" value="FN3_sf"/>
</dbReference>
<proteinExistence type="predicted"/>
<dbReference type="RefSeq" id="WP_071502873.1">
    <property type="nucleotide sequence ID" value="NZ_MORL01000004.1"/>
</dbReference>
<dbReference type="InterPro" id="IPR045474">
    <property type="entry name" value="GEVED"/>
</dbReference>
<dbReference type="Pfam" id="PF20009">
    <property type="entry name" value="GEVED"/>
    <property type="match status" value="1"/>
</dbReference>
<dbReference type="InterPro" id="IPR024079">
    <property type="entry name" value="MetalloPept_cat_dom_sf"/>
</dbReference>
<evidence type="ECO:0000259" key="1">
    <source>
        <dbReference type="PROSITE" id="PS50853"/>
    </source>
</evidence>
<organism evidence="2 3">
    <name type="scientific">Arsenicibacter rosenii</name>
    <dbReference type="NCBI Taxonomy" id="1750698"/>
    <lineage>
        <taxon>Bacteria</taxon>
        <taxon>Pseudomonadati</taxon>
        <taxon>Bacteroidota</taxon>
        <taxon>Cytophagia</taxon>
        <taxon>Cytophagales</taxon>
        <taxon>Spirosomataceae</taxon>
        <taxon>Arsenicibacter</taxon>
    </lineage>
</organism>
<dbReference type="GO" id="GO:0008237">
    <property type="term" value="F:metallopeptidase activity"/>
    <property type="evidence" value="ECO:0007669"/>
    <property type="project" value="InterPro"/>
</dbReference>
<comment type="caution">
    <text evidence="2">The sequence shown here is derived from an EMBL/GenBank/DDBJ whole genome shotgun (WGS) entry which is preliminary data.</text>
</comment>
<dbReference type="Gene3D" id="2.60.40.10">
    <property type="entry name" value="Immunoglobulins"/>
    <property type="match status" value="2"/>
</dbReference>
<protein>
    <recommendedName>
        <fullName evidence="1">Fibronectin type-III domain-containing protein</fullName>
    </recommendedName>
</protein>
<gene>
    <name evidence="2" type="ORF">BLX24_09345</name>
</gene>
<dbReference type="Proteomes" id="UP000181790">
    <property type="component" value="Unassembled WGS sequence"/>
</dbReference>
<name>A0A1S2VKA8_9BACT</name>
<evidence type="ECO:0000313" key="3">
    <source>
        <dbReference type="Proteomes" id="UP000181790"/>
    </source>
</evidence>
<dbReference type="CDD" id="cd00063">
    <property type="entry name" value="FN3"/>
    <property type="match status" value="1"/>
</dbReference>
<dbReference type="SUPFAM" id="SSF55486">
    <property type="entry name" value="Metalloproteases ('zincins'), catalytic domain"/>
    <property type="match status" value="1"/>
</dbReference>
<accession>A0A1S2VKA8</accession>
<feature type="domain" description="Fibronectin type-III" evidence="1">
    <location>
        <begin position="307"/>
        <end position="403"/>
    </location>
</feature>
<reference evidence="2 3" key="1">
    <citation type="submission" date="2016-10" db="EMBL/GenBank/DDBJ databases">
        <title>Arsenicibacter rosenii gen. nov., sp. nov., an efficient arsenic-methylating bacterium isolated from an arsenic-contaminated paddy soil.</title>
        <authorList>
            <person name="Huang K."/>
        </authorList>
    </citation>
    <scope>NUCLEOTIDE SEQUENCE [LARGE SCALE GENOMIC DNA]</scope>
    <source>
        <strain evidence="2 3">SM-1</strain>
    </source>
</reference>
<dbReference type="SUPFAM" id="SSF49265">
    <property type="entry name" value="Fibronectin type III"/>
    <property type="match status" value="1"/>
</dbReference>